<protein>
    <recommendedName>
        <fullName evidence="3">RNHCP domain-containing protein</fullName>
    </recommendedName>
</protein>
<accession>A0ABS6FZU5</accession>
<dbReference type="Proteomes" id="UP000779508">
    <property type="component" value="Unassembled WGS sequence"/>
</dbReference>
<sequence length="80" mass="9260">MEWVCPICNGMASYIVKCSDCGNQMDARGAIEDYFDDYSPYLDKSITQRIDGVEGHRCVHLFYCPNCNDDKRIPVNQIWM</sequence>
<dbReference type="RefSeq" id="WP_216415071.1">
    <property type="nucleotide sequence ID" value="NZ_JAHLQK010000001.1"/>
</dbReference>
<keyword evidence="2" id="KW-1185">Reference proteome</keyword>
<gene>
    <name evidence="1" type="ORF">KQI88_04160</name>
</gene>
<dbReference type="EMBL" id="JAHLQK010000001">
    <property type="protein sequence ID" value="MBU5675603.1"/>
    <property type="molecule type" value="Genomic_DNA"/>
</dbReference>
<organism evidence="1 2">
    <name type="scientific">Alkaliphilus flagellatus</name>
    <dbReference type="NCBI Taxonomy" id="2841507"/>
    <lineage>
        <taxon>Bacteria</taxon>
        <taxon>Bacillati</taxon>
        <taxon>Bacillota</taxon>
        <taxon>Clostridia</taxon>
        <taxon>Peptostreptococcales</taxon>
        <taxon>Natronincolaceae</taxon>
        <taxon>Alkaliphilus</taxon>
    </lineage>
</organism>
<name>A0ABS6FZU5_9FIRM</name>
<reference evidence="1 2" key="1">
    <citation type="submission" date="2021-06" db="EMBL/GenBank/DDBJ databases">
        <authorList>
            <person name="Sun Q."/>
            <person name="Li D."/>
        </authorList>
    </citation>
    <scope>NUCLEOTIDE SEQUENCE [LARGE SCALE GENOMIC DNA]</scope>
    <source>
        <strain evidence="1 2">MSJ-5</strain>
    </source>
</reference>
<evidence type="ECO:0008006" key="3">
    <source>
        <dbReference type="Google" id="ProtNLM"/>
    </source>
</evidence>
<proteinExistence type="predicted"/>
<evidence type="ECO:0000313" key="2">
    <source>
        <dbReference type="Proteomes" id="UP000779508"/>
    </source>
</evidence>
<comment type="caution">
    <text evidence="1">The sequence shown here is derived from an EMBL/GenBank/DDBJ whole genome shotgun (WGS) entry which is preliminary data.</text>
</comment>
<evidence type="ECO:0000313" key="1">
    <source>
        <dbReference type="EMBL" id="MBU5675603.1"/>
    </source>
</evidence>